<keyword evidence="1" id="KW-0677">Repeat</keyword>
<dbReference type="SUPFAM" id="SSF53756">
    <property type="entry name" value="UDP-Glycosyltransferase/glycogen phosphorylase"/>
    <property type="match status" value="1"/>
</dbReference>
<keyword evidence="2" id="KW-0802">TPR repeat</keyword>
<dbReference type="Pfam" id="PF01075">
    <property type="entry name" value="Glyco_transf_9"/>
    <property type="match status" value="1"/>
</dbReference>
<dbReference type="PROSITE" id="PS50005">
    <property type="entry name" value="TPR"/>
    <property type="match status" value="4"/>
</dbReference>
<proteinExistence type="predicted"/>
<dbReference type="Pfam" id="PF13414">
    <property type="entry name" value="TPR_11"/>
    <property type="match status" value="1"/>
</dbReference>
<dbReference type="Gene3D" id="3.40.50.2000">
    <property type="entry name" value="Glycogen Phosphorylase B"/>
    <property type="match status" value="1"/>
</dbReference>
<dbReference type="SMART" id="SM00028">
    <property type="entry name" value="TPR"/>
    <property type="match status" value="5"/>
</dbReference>
<dbReference type="PANTHER" id="PTHR44943:SF8">
    <property type="entry name" value="TPR REPEAT-CONTAINING PROTEIN MJ0263"/>
    <property type="match status" value="1"/>
</dbReference>
<organism evidence="3">
    <name type="scientific">marine metagenome</name>
    <dbReference type="NCBI Taxonomy" id="408172"/>
    <lineage>
        <taxon>unclassified sequences</taxon>
        <taxon>metagenomes</taxon>
        <taxon>ecological metagenomes</taxon>
    </lineage>
</organism>
<reference evidence="3" key="1">
    <citation type="submission" date="2018-05" db="EMBL/GenBank/DDBJ databases">
        <authorList>
            <person name="Lanie J.A."/>
            <person name="Ng W.-L."/>
            <person name="Kazmierczak K.M."/>
            <person name="Andrzejewski T.M."/>
            <person name="Davidsen T.M."/>
            <person name="Wayne K.J."/>
            <person name="Tettelin H."/>
            <person name="Glass J.I."/>
            <person name="Rusch D."/>
            <person name="Podicherti R."/>
            <person name="Tsui H.-C.T."/>
            <person name="Winkler M.E."/>
        </authorList>
    </citation>
    <scope>NUCLEOTIDE SEQUENCE</scope>
</reference>
<dbReference type="InterPro" id="IPR002201">
    <property type="entry name" value="Glyco_trans_9"/>
</dbReference>
<dbReference type="EMBL" id="UINC01011539">
    <property type="protein sequence ID" value="SVA50872.1"/>
    <property type="molecule type" value="Genomic_DNA"/>
</dbReference>
<dbReference type="SUPFAM" id="SSF81901">
    <property type="entry name" value="HCP-like"/>
    <property type="match status" value="1"/>
</dbReference>
<dbReference type="InterPro" id="IPR011990">
    <property type="entry name" value="TPR-like_helical_dom_sf"/>
</dbReference>
<dbReference type="InterPro" id="IPR019734">
    <property type="entry name" value="TPR_rpt"/>
</dbReference>
<name>A0A381WEI3_9ZZZZ</name>
<evidence type="ECO:0000256" key="1">
    <source>
        <dbReference type="ARBA" id="ARBA00022737"/>
    </source>
</evidence>
<protein>
    <submittedName>
        <fullName evidence="3">Uncharacterized protein</fullName>
    </submittedName>
</protein>
<dbReference type="AlphaFoldDB" id="A0A381WEI3"/>
<sequence length="521" mass="61111">MSNENLKLAQEKFLKGDKKNAKNICLNLIYQKLDTNVFNFLGVIELSENNYQESLKHFHKSLDLNPNNVKALNNIGNVLIAKNKYKSAIVFFKKAIAIDNKFIQAYLNISFAYLNIRDTMNSVIYLNKLLIIDNNNFEAFNNLGNIFYEKNEFNKSLDYYLKASKIDSENEVLHNNMGLLYEKQNKFKKAKLHFQKSLNIKPDFFDCQFNLSLLNLKVGNCKEGMILYDSRFYKKEQRNKLNFNHDVLKLRRSAINKTKEIYIISEQGFGDIFQFSRVGIILKKLGYKVTLIIDDNLYEFFTQQSIFDVYIKKSDIDNDIIRNGTMIPLLSVPRIFELSLNNLNIGNAYINANKEKIGYWSKKIDKNKFNIGIAWSTTKDLNYNRNIPLNLLTKINKFEKTQLISLHTDKHLKNINEKTNDLRDVICFQNMDLKSKFVDTAAIIENLDLVICIDSAITHLSAAMGKKTWVLLSHYHDDWRWSLKTDKSYWYNSVKLFRNKKNKDWNEVMQKVLKELEKLLI</sequence>
<dbReference type="GO" id="GO:0016757">
    <property type="term" value="F:glycosyltransferase activity"/>
    <property type="evidence" value="ECO:0007669"/>
    <property type="project" value="InterPro"/>
</dbReference>
<dbReference type="InterPro" id="IPR051685">
    <property type="entry name" value="Ycf3/AcsC/BcsC/TPR_MFPF"/>
</dbReference>
<dbReference type="Pfam" id="PF00515">
    <property type="entry name" value="TPR_1"/>
    <property type="match status" value="1"/>
</dbReference>
<evidence type="ECO:0000256" key="2">
    <source>
        <dbReference type="ARBA" id="ARBA00022803"/>
    </source>
</evidence>
<dbReference type="PANTHER" id="PTHR44943">
    <property type="entry name" value="CELLULOSE SYNTHASE OPERON PROTEIN C"/>
    <property type="match status" value="1"/>
</dbReference>
<dbReference type="Gene3D" id="1.25.40.10">
    <property type="entry name" value="Tetratricopeptide repeat domain"/>
    <property type="match status" value="2"/>
</dbReference>
<accession>A0A381WEI3</accession>
<gene>
    <name evidence="3" type="ORF">METZ01_LOCUS103726</name>
</gene>
<evidence type="ECO:0000313" key="3">
    <source>
        <dbReference type="EMBL" id="SVA50872.1"/>
    </source>
</evidence>